<protein>
    <submittedName>
        <fullName evidence="2">Uncharacterized protein</fullName>
    </submittedName>
</protein>
<name>A0A2C9UKK1_MANES</name>
<organism evidence="2">
    <name type="scientific">Manihot esculenta</name>
    <name type="common">Cassava</name>
    <name type="synonym">Jatropha manihot</name>
    <dbReference type="NCBI Taxonomy" id="3983"/>
    <lineage>
        <taxon>Eukaryota</taxon>
        <taxon>Viridiplantae</taxon>
        <taxon>Streptophyta</taxon>
        <taxon>Embryophyta</taxon>
        <taxon>Tracheophyta</taxon>
        <taxon>Spermatophyta</taxon>
        <taxon>Magnoliopsida</taxon>
        <taxon>eudicotyledons</taxon>
        <taxon>Gunneridae</taxon>
        <taxon>Pentapetalae</taxon>
        <taxon>rosids</taxon>
        <taxon>fabids</taxon>
        <taxon>Malpighiales</taxon>
        <taxon>Euphorbiaceae</taxon>
        <taxon>Crotonoideae</taxon>
        <taxon>Manihoteae</taxon>
        <taxon>Manihot</taxon>
    </lineage>
</organism>
<feature type="compositionally biased region" description="Basic residues" evidence="1">
    <location>
        <begin position="65"/>
        <end position="79"/>
    </location>
</feature>
<accession>A0A2C9UKK1</accession>
<reference evidence="2" key="1">
    <citation type="submission" date="2016-02" db="EMBL/GenBank/DDBJ databases">
        <title>WGS assembly of Manihot esculenta.</title>
        <authorList>
            <person name="Bredeson J.V."/>
            <person name="Prochnik S.E."/>
            <person name="Lyons J.B."/>
            <person name="Schmutz J."/>
            <person name="Grimwood J."/>
            <person name="Vrebalov J."/>
            <person name="Bart R.S."/>
            <person name="Amuge T."/>
            <person name="Ferguson M.E."/>
            <person name="Green R."/>
            <person name="Putnam N."/>
            <person name="Stites J."/>
            <person name="Rounsley S."/>
            <person name="Rokhsar D.S."/>
        </authorList>
    </citation>
    <scope>NUCLEOTIDE SEQUENCE [LARGE SCALE GENOMIC DNA]</scope>
    <source>
        <tissue evidence="2">Leaf</tissue>
    </source>
</reference>
<proteinExistence type="predicted"/>
<dbReference type="EMBL" id="CM004400">
    <property type="protein sequence ID" value="OAY30935.1"/>
    <property type="molecule type" value="Genomic_DNA"/>
</dbReference>
<gene>
    <name evidence="2" type="ORF">MANES_14G070000</name>
</gene>
<sequence length="86" mass="10374">MARNTLDFSSTFQQHHPTAIIMPSSFAYLFPQTIHHHHHYPLTSTKSCSFFTIQLLHFPQAKQEKSHKRRRRRRKRIKGFTREKKT</sequence>
<evidence type="ECO:0000256" key="1">
    <source>
        <dbReference type="SAM" id="MobiDB-lite"/>
    </source>
</evidence>
<dbReference type="AlphaFoldDB" id="A0A2C9UKK1"/>
<feature type="region of interest" description="Disordered" evidence="1">
    <location>
        <begin position="61"/>
        <end position="86"/>
    </location>
</feature>
<evidence type="ECO:0000313" key="2">
    <source>
        <dbReference type="EMBL" id="OAY30935.1"/>
    </source>
</evidence>